<gene>
    <name evidence="1" type="ORF">OPDIPICF_01078</name>
</gene>
<dbReference type="AlphaFoldDB" id="A0A5S9PR41"/>
<evidence type="ECO:0000313" key="2">
    <source>
        <dbReference type="Proteomes" id="UP000441399"/>
    </source>
</evidence>
<dbReference type="OrthoDB" id="9869679at2"/>
<name>A0A5S9PR41_9GAMM</name>
<evidence type="ECO:0000313" key="1">
    <source>
        <dbReference type="EMBL" id="CAA0106538.1"/>
    </source>
</evidence>
<sequence length="208" mass="23616">MMFKPLLVTKTCPPKSLYADSRFGVLGTHKTLQAFVLGCVMLLSGCGAEKSWFWDGDWERRVSPPKHVQGRCIDEKLTLENNIWQLTVVMHSTYACNQPFLELTFEGDIDEARIRKDSDDRRITFVISDIHLSGLVDIAGDERYPVSSSAVSGMSEKYVNKDNENMEFPVFFDQGKALMLAPVYQPVLDLAVPNHPDKSARHRYERAD</sequence>
<keyword evidence="2" id="KW-1185">Reference proteome</keyword>
<accession>A0A5S9PR41</accession>
<reference evidence="1 2" key="1">
    <citation type="submission" date="2019-11" db="EMBL/GenBank/DDBJ databases">
        <authorList>
            <person name="Holert J."/>
        </authorList>
    </citation>
    <scope>NUCLEOTIDE SEQUENCE [LARGE SCALE GENOMIC DNA]</scope>
    <source>
        <strain evidence="1">SB11_3</strain>
    </source>
</reference>
<proteinExistence type="predicted"/>
<dbReference type="Proteomes" id="UP000441399">
    <property type="component" value="Unassembled WGS sequence"/>
</dbReference>
<dbReference type="EMBL" id="CACSIO010000012">
    <property type="protein sequence ID" value="CAA0106538.1"/>
    <property type="molecule type" value="Genomic_DNA"/>
</dbReference>
<protein>
    <submittedName>
        <fullName evidence="1">Uncharacterized protein</fullName>
    </submittedName>
</protein>
<organism evidence="1 2">
    <name type="scientific">BD1-7 clade bacterium</name>
    <dbReference type="NCBI Taxonomy" id="2029982"/>
    <lineage>
        <taxon>Bacteria</taxon>
        <taxon>Pseudomonadati</taxon>
        <taxon>Pseudomonadota</taxon>
        <taxon>Gammaproteobacteria</taxon>
        <taxon>Cellvibrionales</taxon>
        <taxon>Spongiibacteraceae</taxon>
        <taxon>BD1-7 clade</taxon>
    </lineage>
</organism>